<sequence length="120" mass="13190">MKVLHFLSVGMFLAALNTPVFAEKEAEVSQEEVVSSVEVEDSKNADVVDETTEAKIEEQSDSIVDEVTHFNAGLANLVDDIMTDEQFAHEEAEEEAAEENDAESDEKIVAKNGEEKKSSK</sequence>
<feature type="compositionally biased region" description="Basic and acidic residues" evidence="1">
    <location>
        <begin position="105"/>
        <end position="120"/>
    </location>
</feature>
<name>A0A6S6TBQ3_9GAMM</name>
<evidence type="ECO:0000256" key="1">
    <source>
        <dbReference type="SAM" id="MobiDB-lite"/>
    </source>
</evidence>
<accession>A0A6S6TBQ3</accession>
<keyword evidence="2" id="KW-0732">Signal</keyword>
<proteinExistence type="predicted"/>
<feature type="region of interest" description="Disordered" evidence="1">
    <location>
        <begin position="89"/>
        <end position="120"/>
    </location>
</feature>
<feature type="region of interest" description="Disordered" evidence="1">
    <location>
        <begin position="32"/>
        <end position="58"/>
    </location>
</feature>
<dbReference type="AlphaFoldDB" id="A0A6S6TBQ3"/>
<evidence type="ECO:0000256" key="2">
    <source>
        <dbReference type="SAM" id="SignalP"/>
    </source>
</evidence>
<feature type="compositionally biased region" description="Acidic residues" evidence="1">
    <location>
        <begin position="91"/>
        <end position="104"/>
    </location>
</feature>
<evidence type="ECO:0000313" key="3">
    <source>
        <dbReference type="EMBL" id="CAA6812346.1"/>
    </source>
</evidence>
<organism evidence="3">
    <name type="scientific">uncultured Thiotrichaceae bacterium</name>
    <dbReference type="NCBI Taxonomy" id="298394"/>
    <lineage>
        <taxon>Bacteria</taxon>
        <taxon>Pseudomonadati</taxon>
        <taxon>Pseudomonadota</taxon>
        <taxon>Gammaproteobacteria</taxon>
        <taxon>Thiotrichales</taxon>
        <taxon>Thiotrichaceae</taxon>
        <taxon>environmental samples</taxon>
    </lineage>
</organism>
<gene>
    <name evidence="3" type="ORF">HELGO_WM37843</name>
</gene>
<feature type="chain" id="PRO_5027805839" evidence="2">
    <location>
        <begin position="23"/>
        <end position="120"/>
    </location>
</feature>
<protein>
    <submittedName>
        <fullName evidence="3">Uncharacterized protein</fullName>
    </submittedName>
</protein>
<feature type="compositionally biased region" description="Basic and acidic residues" evidence="1">
    <location>
        <begin position="40"/>
        <end position="58"/>
    </location>
</feature>
<dbReference type="EMBL" id="CACVAY010000055">
    <property type="protein sequence ID" value="CAA6812346.1"/>
    <property type="molecule type" value="Genomic_DNA"/>
</dbReference>
<reference evidence="3" key="1">
    <citation type="submission" date="2020-01" db="EMBL/GenBank/DDBJ databases">
        <authorList>
            <person name="Meier V. D."/>
            <person name="Meier V D."/>
        </authorList>
    </citation>
    <scope>NUCLEOTIDE SEQUENCE</scope>
    <source>
        <strain evidence="3">HLG_WM_MAG_07</strain>
    </source>
</reference>
<feature type="signal peptide" evidence="2">
    <location>
        <begin position="1"/>
        <end position="22"/>
    </location>
</feature>